<organism evidence="5 6">
    <name type="scientific">Phaeodactylibacter luteus</name>
    <dbReference type="NCBI Taxonomy" id="1564516"/>
    <lineage>
        <taxon>Bacteria</taxon>
        <taxon>Pseudomonadati</taxon>
        <taxon>Bacteroidota</taxon>
        <taxon>Saprospiria</taxon>
        <taxon>Saprospirales</taxon>
        <taxon>Haliscomenobacteraceae</taxon>
        <taxon>Phaeodactylibacter</taxon>
    </lineage>
</organism>
<evidence type="ECO:0000256" key="2">
    <source>
        <dbReference type="ARBA" id="ARBA00023125"/>
    </source>
</evidence>
<keyword evidence="6" id="KW-1185">Reference proteome</keyword>
<dbReference type="PROSITE" id="PS01124">
    <property type="entry name" value="HTH_ARAC_FAMILY_2"/>
    <property type="match status" value="1"/>
</dbReference>
<reference evidence="5 6" key="1">
    <citation type="submission" date="2019-08" db="EMBL/GenBank/DDBJ databases">
        <title>Genome of Phaeodactylibacter luteus.</title>
        <authorList>
            <person name="Bowman J.P."/>
        </authorList>
    </citation>
    <scope>NUCLEOTIDE SEQUENCE [LARGE SCALE GENOMIC DNA]</scope>
    <source>
        <strain evidence="5 6">KCTC 42180</strain>
    </source>
</reference>
<dbReference type="EMBL" id="VOOR01000010">
    <property type="protein sequence ID" value="TXB64913.1"/>
    <property type="molecule type" value="Genomic_DNA"/>
</dbReference>
<dbReference type="Gene3D" id="2.60.120.10">
    <property type="entry name" value="Jelly Rolls"/>
    <property type="match status" value="1"/>
</dbReference>
<keyword evidence="2" id="KW-0238">DNA-binding</keyword>
<dbReference type="Proteomes" id="UP000321580">
    <property type="component" value="Unassembled WGS sequence"/>
</dbReference>
<evidence type="ECO:0000256" key="3">
    <source>
        <dbReference type="ARBA" id="ARBA00023163"/>
    </source>
</evidence>
<dbReference type="PANTHER" id="PTHR43280">
    <property type="entry name" value="ARAC-FAMILY TRANSCRIPTIONAL REGULATOR"/>
    <property type="match status" value="1"/>
</dbReference>
<dbReference type="InterPro" id="IPR014710">
    <property type="entry name" value="RmlC-like_jellyroll"/>
</dbReference>
<proteinExistence type="predicted"/>
<dbReference type="SUPFAM" id="SSF51182">
    <property type="entry name" value="RmlC-like cupins"/>
    <property type="match status" value="1"/>
</dbReference>
<protein>
    <submittedName>
        <fullName evidence="5">Helix-turn-helix domain-containing protein</fullName>
    </submittedName>
</protein>
<dbReference type="InterPro" id="IPR018060">
    <property type="entry name" value="HTH_AraC"/>
</dbReference>
<keyword evidence="3" id="KW-0804">Transcription</keyword>
<keyword evidence="1" id="KW-0805">Transcription regulation</keyword>
<dbReference type="OrthoDB" id="1410704at2"/>
<dbReference type="SMART" id="SM00342">
    <property type="entry name" value="HTH_ARAC"/>
    <property type="match status" value="1"/>
</dbReference>
<dbReference type="Pfam" id="PF02311">
    <property type="entry name" value="AraC_binding"/>
    <property type="match status" value="1"/>
</dbReference>
<dbReference type="AlphaFoldDB" id="A0A5C6RRL6"/>
<dbReference type="Gene3D" id="1.10.10.60">
    <property type="entry name" value="Homeodomain-like"/>
    <property type="match status" value="2"/>
</dbReference>
<evidence type="ECO:0000259" key="4">
    <source>
        <dbReference type="PROSITE" id="PS01124"/>
    </source>
</evidence>
<feature type="domain" description="HTH araC/xylS-type" evidence="4">
    <location>
        <begin position="183"/>
        <end position="281"/>
    </location>
</feature>
<dbReference type="InterPro" id="IPR003313">
    <property type="entry name" value="AraC-bd"/>
</dbReference>
<dbReference type="PANTHER" id="PTHR43280:SF27">
    <property type="entry name" value="TRANSCRIPTIONAL REGULATOR MTLR"/>
    <property type="match status" value="1"/>
</dbReference>
<accession>A0A5C6RRL6</accession>
<gene>
    <name evidence="5" type="ORF">FRY97_06725</name>
</gene>
<evidence type="ECO:0000313" key="5">
    <source>
        <dbReference type="EMBL" id="TXB64913.1"/>
    </source>
</evidence>
<dbReference type="InterPro" id="IPR011051">
    <property type="entry name" value="RmlC_Cupin_sf"/>
</dbReference>
<sequence length="287" mass="33039">MKAILEKIEPVFGSSFTLRRFDDKQACNRPSWHFHPEYEIVYISNGRGKRHIGDHISYFEDGDLIFLGPNLPHFGFTEEVFEAHVEIVVQMKEDFLGPDFLNKPEMARIRQLFERSRQGLSFHGNTKKEVGERLKGMGPQNSFDRLMTLLSILQGLAGSEEYQLLNASGFALEVNAQDQDRMEAIYQYVQDNFQEEANLDEASKLVSMTVPAFCRYFKKLTRKTFSQFVNEFRIAHACRLLGDDQLTIAAVSFESGFNNLSHFNRQFKGITGQSPREYRKGIKKVVS</sequence>
<evidence type="ECO:0000256" key="1">
    <source>
        <dbReference type="ARBA" id="ARBA00023015"/>
    </source>
</evidence>
<dbReference type="GO" id="GO:0003700">
    <property type="term" value="F:DNA-binding transcription factor activity"/>
    <property type="evidence" value="ECO:0007669"/>
    <property type="project" value="InterPro"/>
</dbReference>
<dbReference type="InterPro" id="IPR009057">
    <property type="entry name" value="Homeodomain-like_sf"/>
</dbReference>
<evidence type="ECO:0000313" key="6">
    <source>
        <dbReference type="Proteomes" id="UP000321580"/>
    </source>
</evidence>
<comment type="caution">
    <text evidence="5">The sequence shown here is derived from an EMBL/GenBank/DDBJ whole genome shotgun (WGS) entry which is preliminary data.</text>
</comment>
<dbReference type="GO" id="GO:0043565">
    <property type="term" value="F:sequence-specific DNA binding"/>
    <property type="evidence" value="ECO:0007669"/>
    <property type="project" value="InterPro"/>
</dbReference>
<dbReference type="SUPFAM" id="SSF46689">
    <property type="entry name" value="Homeodomain-like"/>
    <property type="match status" value="2"/>
</dbReference>
<name>A0A5C6RRL6_9BACT</name>
<dbReference type="RefSeq" id="WP_147166680.1">
    <property type="nucleotide sequence ID" value="NZ_VOOR01000010.1"/>
</dbReference>
<dbReference type="Pfam" id="PF12833">
    <property type="entry name" value="HTH_18"/>
    <property type="match status" value="1"/>
</dbReference>